<dbReference type="EMBL" id="JAIXMP010000012">
    <property type="protein sequence ID" value="KAI9264292.1"/>
    <property type="molecule type" value="Genomic_DNA"/>
</dbReference>
<dbReference type="CDD" id="cd11296">
    <property type="entry name" value="O-FucT_like"/>
    <property type="match status" value="1"/>
</dbReference>
<protein>
    <submittedName>
        <fullName evidence="3">Uncharacterized protein</fullName>
    </submittedName>
</protein>
<proteinExistence type="predicted"/>
<keyword evidence="2" id="KW-0732">Signal</keyword>
<name>A0AAD5KB71_9FUNG</name>
<dbReference type="GO" id="GO:0006004">
    <property type="term" value="P:fucose metabolic process"/>
    <property type="evidence" value="ECO:0007669"/>
    <property type="project" value="UniProtKB-KW"/>
</dbReference>
<dbReference type="Proteomes" id="UP001209540">
    <property type="component" value="Unassembled WGS sequence"/>
</dbReference>
<feature type="chain" id="PRO_5041930510" evidence="2">
    <location>
        <begin position="23"/>
        <end position="539"/>
    </location>
</feature>
<dbReference type="Gene3D" id="3.40.50.11350">
    <property type="match status" value="1"/>
</dbReference>
<reference evidence="3" key="2">
    <citation type="submission" date="2023-02" db="EMBL/GenBank/DDBJ databases">
        <authorList>
            <consortium name="DOE Joint Genome Institute"/>
            <person name="Mondo S.J."/>
            <person name="Chang Y."/>
            <person name="Wang Y."/>
            <person name="Ahrendt S."/>
            <person name="Andreopoulos W."/>
            <person name="Barry K."/>
            <person name="Beard J."/>
            <person name="Benny G.L."/>
            <person name="Blankenship S."/>
            <person name="Bonito G."/>
            <person name="Cuomo C."/>
            <person name="Desiro A."/>
            <person name="Gervers K.A."/>
            <person name="Hundley H."/>
            <person name="Kuo A."/>
            <person name="LaButti K."/>
            <person name="Lang B.F."/>
            <person name="Lipzen A."/>
            <person name="O'Donnell K."/>
            <person name="Pangilinan J."/>
            <person name="Reynolds N."/>
            <person name="Sandor L."/>
            <person name="Smith M.W."/>
            <person name="Tsang A."/>
            <person name="Grigoriev I.V."/>
            <person name="Stajich J.E."/>
            <person name="Spatafora J.W."/>
        </authorList>
    </citation>
    <scope>NUCLEOTIDE SEQUENCE</scope>
    <source>
        <strain evidence="3">RSA 2281</strain>
    </source>
</reference>
<feature type="region of interest" description="Disordered" evidence="1">
    <location>
        <begin position="49"/>
        <end position="70"/>
    </location>
</feature>
<sequence length="539" mass="62359">MSLRSKVTLLCVLCILYLFVFTLPSLHSSQTIKETIEPSWRWQYDSDHASASRPVQPPYRSPPPSDNSIESSIITTTITTSTTTKNSLHNDNTNNDDFERSNLDPNEKFITFFTHSGFQNQLIQVENGILLAWYLNRTLILPRALLGEAFGWSYFGKLHLEHMLHDPIQDISMPEDTCEFYADDLSFWDIQCPDRTRYAVMPFDEIFDLSWAKQHVRIVLRERSDFEWLDEKYNIKRGGHDVPELGNGSYVDGDILFFKGDTRYDWRIFDTPRKSHRLGKYANGLDIYQLRKRKEKLIHFSSLFGTGKLPIRRPEHYTFLHTLQRSIIYRHPVVLNVADQIVNVLGGAGNFIGLHVRSSDGWFVKALPENIYNIVLQINKELESRSISSQSEMMMNLAPGSREQEEAIERQFLQQHKLDLQQCLDLAKEKRATLIYMATDARSPRSNPAFDPIWSRYPCTFTMDDLLVPSSPFWNELDSVVDSSTGSSMRKFLLPLVDATIASRGWFFIGSKGSTFSGYIYRLHDVYWANAKMEQRIQS</sequence>
<feature type="compositionally biased region" description="Pro residues" evidence="1">
    <location>
        <begin position="55"/>
        <end position="65"/>
    </location>
</feature>
<keyword evidence="4" id="KW-1185">Reference proteome</keyword>
<dbReference type="GO" id="GO:0016740">
    <property type="term" value="F:transferase activity"/>
    <property type="evidence" value="ECO:0007669"/>
    <property type="project" value="UniProtKB-KW"/>
</dbReference>
<organism evidence="3 4">
    <name type="scientific">Phascolomyces articulosus</name>
    <dbReference type="NCBI Taxonomy" id="60185"/>
    <lineage>
        <taxon>Eukaryota</taxon>
        <taxon>Fungi</taxon>
        <taxon>Fungi incertae sedis</taxon>
        <taxon>Mucoromycota</taxon>
        <taxon>Mucoromycotina</taxon>
        <taxon>Mucoromycetes</taxon>
        <taxon>Mucorales</taxon>
        <taxon>Lichtheimiaceae</taxon>
        <taxon>Phascolomyces</taxon>
    </lineage>
</organism>
<evidence type="ECO:0000256" key="2">
    <source>
        <dbReference type="SAM" id="SignalP"/>
    </source>
</evidence>
<dbReference type="PANTHER" id="PTHR36050:SF1">
    <property type="entry name" value="O-FUCOSYLTRANSFERASE 30"/>
    <property type="match status" value="1"/>
</dbReference>
<accession>A0AAD5KB71</accession>
<reference evidence="3" key="1">
    <citation type="journal article" date="2022" name="IScience">
        <title>Evolution of zygomycete secretomes and the origins of terrestrial fungal ecologies.</title>
        <authorList>
            <person name="Chang Y."/>
            <person name="Wang Y."/>
            <person name="Mondo S."/>
            <person name="Ahrendt S."/>
            <person name="Andreopoulos W."/>
            <person name="Barry K."/>
            <person name="Beard J."/>
            <person name="Benny G.L."/>
            <person name="Blankenship S."/>
            <person name="Bonito G."/>
            <person name="Cuomo C."/>
            <person name="Desiro A."/>
            <person name="Gervers K.A."/>
            <person name="Hundley H."/>
            <person name="Kuo A."/>
            <person name="LaButti K."/>
            <person name="Lang B.F."/>
            <person name="Lipzen A."/>
            <person name="O'Donnell K."/>
            <person name="Pangilinan J."/>
            <person name="Reynolds N."/>
            <person name="Sandor L."/>
            <person name="Smith M.E."/>
            <person name="Tsang A."/>
            <person name="Grigoriev I.V."/>
            <person name="Stajich J.E."/>
            <person name="Spatafora J.W."/>
        </authorList>
    </citation>
    <scope>NUCLEOTIDE SEQUENCE</scope>
    <source>
        <strain evidence="3">RSA 2281</strain>
    </source>
</reference>
<gene>
    <name evidence="3" type="ORF">BDA99DRAFT_537007</name>
</gene>
<evidence type="ECO:0000256" key="1">
    <source>
        <dbReference type="SAM" id="MobiDB-lite"/>
    </source>
</evidence>
<comment type="caution">
    <text evidence="3">The sequence shown here is derived from an EMBL/GenBank/DDBJ whole genome shotgun (WGS) entry which is preliminary data.</text>
</comment>
<evidence type="ECO:0000313" key="4">
    <source>
        <dbReference type="Proteomes" id="UP001209540"/>
    </source>
</evidence>
<dbReference type="AlphaFoldDB" id="A0AAD5KB71"/>
<dbReference type="PANTHER" id="PTHR36050">
    <property type="entry name" value="O-FUCOSYLTRANSFERASE 30"/>
    <property type="match status" value="1"/>
</dbReference>
<evidence type="ECO:0000313" key="3">
    <source>
        <dbReference type="EMBL" id="KAI9264292.1"/>
    </source>
</evidence>
<feature type="signal peptide" evidence="2">
    <location>
        <begin position="1"/>
        <end position="22"/>
    </location>
</feature>